<keyword evidence="1" id="KW-0812">Transmembrane</keyword>
<keyword evidence="4" id="KW-1185">Reference proteome</keyword>
<name>D5V5P3_ARCNC</name>
<organism evidence="3 4">
    <name type="scientific">Arcobacter nitrofigilis (strain ATCC 33309 / DSM 7299 / CCUG 15893 / LMG 7604 / NCTC 12251 / CI)</name>
    <name type="common">Campylobacter nitrofigilis</name>
    <dbReference type="NCBI Taxonomy" id="572480"/>
    <lineage>
        <taxon>Bacteria</taxon>
        <taxon>Pseudomonadati</taxon>
        <taxon>Campylobacterota</taxon>
        <taxon>Epsilonproteobacteria</taxon>
        <taxon>Campylobacterales</taxon>
        <taxon>Arcobacteraceae</taxon>
        <taxon>Arcobacter</taxon>
    </lineage>
</organism>
<feature type="chain" id="PRO_5003078041" description="Periplasmic protein" evidence="2">
    <location>
        <begin position="17"/>
        <end position="399"/>
    </location>
</feature>
<gene>
    <name evidence="3" type="ordered locus">Arnit_0414</name>
</gene>
<keyword evidence="2" id="KW-0732">Signal</keyword>
<protein>
    <recommendedName>
        <fullName evidence="5">Periplasmic protein</fullName>
    </recommendedName>
</protein>
<dbReference type="STRING" id="572480.Arnit_0414"/>
<keyword evidence="1" id="KW-1133">Transmembrane helix</keyword>
<evidence type="ECO:0008006" key="5">
    <source>
        <dbReference type="Google" id="ProtNLM"/>
    </source>
</evidence>
<evidence type="ECO:0000313" key="4">
    <source>
        <dbReference type="Proteomes" id="UP000000939"/>
    </source>
</evidence>
<dbReference type="EMBL" id="CP001999">
    <property type="protein sequence ID" value="ADG92079.1"/>
    <property type="molecule type" value="Genomic_DNA"/>
</dbReference>
<reference evidence="3 4" key="1">
    <citation type="journal article" date="2010" name="Stand. Genomic Sci.">
        <title>Complete genome sequence of Arcobacter nitrofigilis type strain (CI).</title>
        <authorList>
            <person name="Pati A."/>
            <person name="Gronow S."/>
            <person name="Lapidus A."/>
            <person name="Copeland A."/>
            <person name="Glavina Del Rio T."/>
            <person name="Nolan M."/>
            <person name="Lucas S."/>
            <person name="Tice H."/>
            <person name="Cheng J.F."/>
            <person name="Han C."/>
            <person name="Chertkov O."/>
            <person name="Bruce D."/>
            <person name="Tapia R."/>
            <person name="Goodwin L."/>
            <person name="Pitluck S."/>
            <person name="Liolios K."/>
            <person name="Ivanova N."/>
            <person name="Mavromatis K."/>
            <person name="Chen A."/>
            <person name="Palaniappan K."/>
            <person name="Land M."/>
            <person name="Hauser L."/>
            <person name="Chang Y.J."/>
            <person name="Jeffries C.D."/>
            <person name="Detter J.C."/>
            <person name="Rohde M."/>
            <person name="Goker M."/>
            <person name="Bristow J."/>
            <person name="Eisen J.A."/>
            <person name="Markowitz V."/>
            <person name="Hugenholtz P."/>
            <person name="Klenk H.P."/>
            <person name="Kyrpides N.C."/>
        </authorList>
    </citation>
    <scope>NUCLEOTIDE SEQUENCE [LARGE SCALE GENOMIC DNA]</scope>
    <source>
        <strain evidence="4">ATCC 33309 / DSM 7299 / CCUG 15893 / LMG 7604 / NCTC 12251 / CI</strain>
    </source>
</reference>
<evidence type="ECO:0000313" key="3">
    <source>
        <dbReference type="EMBL" id="ADG92079.1"/>
    </source>
</evidence>
<accession>D5V5P3</accession>
<feature type="transmembrane region" description="Helical" evidence="1">
    <location>
        <begin position="292"/>
        <end position="311"/>
    </location>
</feature>
<dbReference type="OrthoDB" id="5372311at2"/>
<dbReference type="HOGENOM" id="CLU_046111_0_0_7"/>
<dbReference type="AlphaFoldDB" id="D5V5P3"/>
<evidence type="ECO:0000256" key="2">
    <source>
        <dbReference type="SAM" id="SignalP"/>
    </source>
</evidence>
<keyword evidence="1" id="KW-0472">Membrane</keyword>
<dbReference type="Proteomes" id="UP000000939">
    <property type="component" value="Chromosome"/>
</dbReference>
<sequence precursor="true">MKNIFYLLLISLTLFANEPQDSTDLTNKETSVFDTTNSVKAEEIKPDYYQEITKPDTQDISAEKNIYLTYKSFPNKIFKNQRFEIILKAIITSDDYDKIETRFINSKNMNVLNPESPWTEVEDKTFENMFYFKANQADFVLPTFQVAIYKNNVLIEVESIQPKEVSFTEIGKNIENFSSVIAKDLVINAYKTKQYNNDELITIMDINAKESNLEDFYIKNVKEQGVSTIDDKYPEQNLLYYLVLPVHTKKIDFSYYNSDQKKFITINIPIVLENELVSTQTDLNPNKSNILFYKRVVFGSLFVLFFIIFIWKRKKIYLIIALISAVILLLYSIPNKTEILKKDSYIYILPTKKSTIFQKTDTEHEVQVSIKRGDFVKVILGEGDKSMIGWVKENDLSKN</sequence>
<proteinExistence type="predicted"/>
<dbReference type="KEGG" id="ant:Arnit_0414"/>
<dbReference type="eggNOG" id="ENOG5030HQY">
    <property type="taxonomic scope" value="Bacteria"/>
</dbReference>
<feature type="signal peptide" evidence="2">
    <location>
        <begin position="1"/>
        <end position="16"/>
    </location>
</feature>
<dbReference type="RefSeq" id="WP_013134224.1">
    <property type="nucleotide sequence ID" value="NC_014166.1"/>
</dbReference>
<feature type="transmembrane region" description="Helical" evidence="1">
    <location>
        <begin position="316"/>
        <end position="333"/>
    </location>
</feature>
<evidence type="ECO:0000256" key="1">
    <source>
        <dbReference type="SAM" id="Phobius"/>
    </source>
</evidence>